<protein>
    <submittedName>
        <fullName evidence="2">Uncharacterized protein</fullName>
    </submittedName>
</protein>
<feature type="transmembrane region" description="Helical" evidence="1">
    <location>
        <begin position="188"/>
        <end position="205"/>
    </location>
</feature>
<keyword evidence="3" id="KW-1185">Reference proteome</keyword>
<sequence>MPEAGQLILHLLSRSLNILVSPGGDGSLLAELDSFTPHAREAQKSTPLLLFLIAGSLLVGLVRYTLGHTLANLLTLASLHIHNGREDGGVETPLSRHIVASLRLLYDRDGIRIFCKGLHMAVVYQLAMTAISTLLRFTLFRPEPLRPLARIVSMITLSNLHLSWTRATVLAGHMGRTDRTWGDGSRTWRILVVPAAGHGIASALLEYVSRSLPESATPVWDIPSISALAVLHVFMALVIHSLVLAPLSAWLTMVETSCLDPTKETLVYSKEKKRFLSVSAFFVDCNRPPNFGQFRKHISSRLCFWLLGLHVKKCLVQMILEGSIFAVVGFFV</sequence>
<name>A0A1Y1ZUL4_9PLEO</name>
<dbReference type="Proteomes" id="UP000193144">
    <property type="component" value="Unassembled WGS sequence"/>
</dbReference>
<reference evidence="2 3" key="1">
    <citation type="submission" date="2016-07" db="EMBL/GenBank/DDBJ databases">
        <title>Pervasive Adenine N6-methylation of Active Genes in Fungi.</title>
        <authorList>
            <consortium name="DOE Joint Genome Institute"/>
            <person name="Mondo S.J."/>
            <person name="Dannebaum R.O."/>
            <person name="Kuo R.C."/>
            <person name="Labutti K."/>
            <person name="Haridas S."/>
            <person name="Kuo A."/>
            <person name="Salamov A."/>
            <person name="Ahrendt S.R."/>
            <person name="Lipzen A."/>
            <person name="Sullivan W."/>
            <person name="Andreopoulos W.B."/>
            <person name="Clum A."/>
            <person name="Lindquist E."/>
            <person name="Daum C."/>
            <person name="Ramamoorthy G.K."/>
            <person name="Gryganskyi A."/>
            <person name="Culley D."/>
            <person name="Magnuson J.K."/>
            <person name="James T.Y."/>
            <person name="O'Malley M.A."/>
            <person name="Stajich J.E."/>
            <person name="Spatafora J.W."/>
            <person name="Visel A."/>
            <person name="Grigoriev I.V."/>
        </authorList>
    </citation>
    <scope>NUCLEOTIDE SEQUENCE [LARGE SCALE GENOMIC DNA]</scope>
    <source>
        <strain evidence="2 3">CBS 115471</strain>
    </source>
</reference>
<feature type="transmembrane region" description="Helical" evidence="1">
    <location>
        <begin position="48"/>
        <end position="66"/>
    </location>
</feature>
<proteinExistence type="predicted"/>
<evidence type="ECO:0000313" key="2">
    <source>
        <dbReference type="EMBL" id="ORY13949.1"/>
    </source>
</evidence>
<gene>
    <name evidence="2" type="ORF">BCR34DRAFT_599548</name>
</gene>
<feature type="transmembrane region" description="Helical" evidence="1">
    <location>
        <begin position="113"/>
        <end position="135"/>
    </location>
</feature>
<keyword evidence="1" id="KW-0472">Membrane</keyword>
<evidence type="ECO:0000313" key="3">
    <source>
        <dbReference type="Proteomes" id="UP000193144"/>
    </source>
</evidence>
<dbReference type="OrthoDB" id="2896006at2759"/>
<dbReference type="EMBL" id="MCFA01000037">
    <property type="protein sequence ID" value="ORY13949.1"/>
    <property type="molecule type" value="Genomic_DNA"/>
</dbReference>
<comment type="caution">
    <text evidence="2">The sequence shown here is derived from an EMBL/GenBank/DDBJ whole genome shotgun (WGS) entry which is preliminary data.</text>
</comment>
<dbReference type="AlphaFoldDB" id="A0A1Y1ZUL4"/>
<keyword evidence="1" id="KW-0812">Transmembrane</keyword>
<accession>A0A1Y1ZUL4</accession>
<keyword evidence="1" id="KW-1133">Transmembrane helix</keyword>
<dbReference type="STRING" id="1231657.A0A1Y1ZUL4"/>
<organism evidence="2 3">
    <name type="scientific">Clohesyomyces aquaticus</name>
    <dbReference type="NCBI Taxonomy" id="1231657"/>
    <lineage>
        <taxon>Eukaryota</taxon>
        <taxon>Fungi</taxon>
        <taxon>Dikarya</taxon>
        <taxon>Ascomycota</taxon>
        <taxon>Pezizomycotina</taxon>
        <taxon>Dothideomycetes</taxon>
        <taxon>Pleosporomycetidae</taxon>
        <taxon>Pleosporales</taxon>
        <taxon>Lindgomycetaceae</taxon>
        <taxon>Clohesyomyces</taxon>
    </lineage>
</organism>
<feature type="transmembrane region" description="Helical" evidence="1">
    <location>
        <begin position="225"/>
        <end position="247"/>
    </location>
</feature>
<evidence type="ECO:0000256" key="1">
    <source>
        <dbReference type="SAM" id="Phobius"/>
    </source>
</evidence>